<feature type="chain" id="PRO_5045599406" evidence="2">
    <location>
        <begin position="23"/>
        <end position="280"/>
    </location>
</feature>
<sequence>MHKRRMLILNALTAALLGALGAQILHEACHGVTAVLVGAEWQAFNLFAVLWDWPGTPNETGTLLVEALPALLNILLGFLGVILFHQSARQQRSMAALFWMYVAGYNLFMGFGYLFVDPLFYQSGREQVGDWQKVVDSLGGSWAVRLPILLVGACGLLWGFFWLARAALRFATDASDKAERLRVALPLLLVPYLVFNVLFTVLAIWHPLGWQGVIIVALQYWFGYVGFFWGFFLAAYWLDVHAPLPNPVPLPDQPQPVWWLAAGLTFLFAVAVLLPTVWLG</sequence>
<keyword evidence="4" id="KW-1185">Reference proteome</keyword>
<feature type="signal peptide" evidence="2">
    <location>
        <begin position="1"/>
        <end position="22"/>
    </location>
</feature>
<keyword evidence="2" id="KW-0732">Signal</keyword>
<keyword evidence="1" id="KW-0812">Transmembrane</keyword>
<evidence type="ECO:0000313" key="3">
    <source>
        <dbReference type="EMBL" id="MBP1464159.1"/>
    </source>
</evidence>
<dbReference type="Proteomes" id="UP001193081">
    <property type="component" value="Unassembled WGS sequence"/>
</dbReference>
<gene>
    <name evidence="3" type="ORF">EYB53_000420</name>
</gene>
<evidence type="ECO:0000313" key="4">
    <source>
        <dbReference type="Proteomes" id="UP001193081"/>
    </source>
</evidence>
<keyword evidence="1" id="KW-0472">Membrane</keyword>
<feature type="transmembrane region" description="Helical" evidence="1">
    <location>
        <begin position="212"/>
        <end position="237"/>
    </location>
</feature>
<accession>A0ABS4D411</accession>
<evidence type="ECO:0000256" key="2">
    <source>
        <dbReference type="SAM" id="SignalP"/>
    </source>
</evidence>
<reference evidence="3 4" key="1">
    <citation type="submission" date="2021-03" db="EMBL/GenBank/DDBJ databases">
        <authorList>
            <person name="Grouzdev D.S."/>
        </authorList>
    </citation>
    <scope>NUCLEOTIDE SEQUENCE [LARGE SCALE GENOMIC DNA]</scope>
    <source>
        <strain evidence="3 4">M50-1</strain>
    </source>
</reference>
<keyword evidence="1" id="KW-1133">Transmembrane helix</keyword>
<dbReference type="RefSeq" id="WP_135475567.1">
    <property type="nucleotide sequence ID" value="NZ_SIJK02000001.1"/>
</dbReference>
<evidence type="ECO:0000256" key="1">
    <source>
        <dbReference type="SAM" id="Phobius"/>
    </source>
</evidence>
<feature type="transmembrane region" description="Helical" evidence="1">
    <location>
        <begin position="183"/>
        <end position="205"/>
    </location>
</feature>
<feature type="transmembrane region" description="Helical" evidence="1">
    <location>
        <begin position="96"/>
        <end position="121"/>
    </location>
</feature>
<feature type="transmembrane region" description="Helical" evidence="1">
    <location>
        <begin position="142"/>
        <end position="163"/>
    </location>
</feature>
<feature type="transmembrane region" description="Helical" evidence="1">
    <location>
        <begin position="257"/>
        <end position="279"/>
    </location>
</feature>
<comment type="caution">
    <text evidence="3">The sequence shown here is derived from an EMBL/GenBank/DDBJ whole genome shotgun (WGS) entry which is preliminary data.</text>
</comment>
<feature type="transmembrane region" description="Helical" evidence="1">
    <location>
        <begin position="63"/>
        <end position="84"/>
    </location>
</feature>
<name>A0ABS4D411_9CHLR</name>
<dbReference type="EMBL" id="SIJK02000001">
    <property type="protein sequence ID" value="MBP1464159.1"/>
    <property type="molecule type" value="Genomic_DNA"/>
</dbReference>
<proteinExistence type="predicted"/>
<protein>
    <submittedName>
        <fullName evidence="3">Uncharacterized protein</fullName>
    </submittedName>
</protein>
<organism evidence="3 4">
    <name type="scientific">Candidatus Chloroploca mongolica</name>
    <dbReference type="NCBI Taxonomy" id="2528176"/>
    <lineage>
        <taxon>Bacteria</taxon>
        <taxon>Bacillati</taxon>
        <taxon>Chloroflexota</taxon>
        <taxon>Chloroflexia</taxon>
        <taxon>Chloroflexales</taxon>
        <taxon>Chloroflexineae</taxon>
        <taxon>Oscillochloridaceae</taxon>
        <taxon>Candidatus Chloroploca</taxon>
    </lineage>
</organism>